<dbReference type="EMBL" id="JASUXU010000038">
    <property type="protein sequence ID" value="KAK0318139.1"/>
    <property type="molecule type" value="Genomic_DNA"/>
</dbReference>
<dbReference type="Gene3D" id="2.40.30.130">
    <property type="match status" value="1"/>
</dbReference>
<dbReference type="InterPro" id="IPR051335">
    <property type="entry name" value="Alanyl-tRNA_Editing_Enzymes"/>
</dbReference>
<evidence type="ECO:0000313" key="1">
    <source>
        <dbReference type="EMBL" id="KAK0318139.1"/>
    </source>
</evidence>
<reference evidence="1" key="1">
    <citation type="submission" date="2021-12" db="EMBL/GenBank/DDBJ databases">
        <title>Black yeast isolated from Biological Soil Crust.</title>
        <authorList>
            <person name="Kurbessoian T."/>
        </authorList>
    </citation>
    <scope>NUCLEOTIDE SEQUENCE</scope>
    <source>
        <strain evidence="1">CCFEE 5208</strain>
    </source>
</reference>
<dbReference type="Proteomes" id="UP001168146">
    <property type="component" value="Unassembled WGS sequence"/>
</dbReference>
<evidence type="ECO:0008006" key="3">
    <source>
        <dbReference type="Google" id="ProtNLM"/>
    </source>
</evidence>
<evidence type="ECO:0000313" key="2">
    <source>
        <dbReference type="Proteomes" id="UP001168146"/>
    </source>
</evidence>
<protein>
    <recommendedName>
        <fullName evidence="3">Threonyl/alanyl tRNA synthetase SAD domain-containing protein</fullName>
    </recommendedName>
</protein>
<dbReference type="GO" id="GO:0000166">
    <property type="term" value="F:nucleotide binding"/>
    <property type="evidence" value="ECO:0007669"/>
    <property type="project" value="InterPro"/>
</dbReference>
<organism evidence="1 2">
    <name type="scientific">Friedmanniomyces endolithicus</name>
    <dbReference type="NCBI Taxonomy" id="329885"/>
    <lineage>
        <taxon>Eukaryota</taxon>
        <taxon>Fungi</taxon>
        <taxon>Dikarya</taxon>
        <taxon>Ascomycota</taxon>
        <taxon>Pezizomycotina</taxon>
        <taxon>Dothideomycetes</taxon>
        <taxon>Dothideomycetidae</taxon>
        <taxon>Mycosphaerellales</taxon>
        <taxon>Teratosphaeriaceae</taxon>
        <taxon>Friedmanniomyces</taxon>
    </lineage>
</organism>
<dbReference type="SUPFAM" id="SSF50447">
    <property type="entry name" value="Translation proteins"/>
    <property type="match status" value="1"/>
</dbReference>
<dbReference type="Gene3D" id="3.30.980.10">
    <property type="entry name" value="Threonyl-trna Synthetase, Chain A, domain 2"/>
    <property type="match status" value="1"/>
</dbReference>
<dbReference type="AlphaFoldDB" id="A0AAN6FJ12"/>
<dbReference type="PANTHER" id="PTHR43462">
    <property type="entry name" value="ALANYL-TRNA EDITING PROTEIN"/>
    <property type="match status" value="1"/>
</dbReference>
<sequence length="322" mass="35283">MSASGIQNNGDGQTSTIGKDLAKTKLVFHSAQHQQTYEQQTSITSLSPLASLPDADQGLFKLPQEISAQIFAITTESTIFHPQGGGQPSDVGELLICQDGSQLTFNVLTVRTSATNSLVVLHFGHFASDPPPMQDFSGVPVKQLVNPDKRQLFSRLHTAGHVLGAATRTLLENQIENFDELKASHFPDSAACEFQGSIDGKYKPEIQTAVDEMVAKDAEVRIAWWTKSDLLRRGLRRLVPSDEDWRTIAIAVDEHGLEQPAEEDAVDNERTRIRVVDIVGAEVYPCGGTHTSSLGTAREFYDHVCWKLAVVFPAQGASGWRF</sequence>
<dbReference type="InterPro" id="IPR018163">
    <property type="entry name" value="Thr/Ala-tRNA-synth_IIc_edit"/>
</dbReference>
<proteinExistence type="predicted"/>
<dbReference type="InterPro" id="IPR009000">
    <property type="entry name" value="Transl_B-barrel_sf"/>
</dbReference>
<comment type="caution">
    <text evidence="1">The sequence shown here is derived from an EMBL/GenBank/DDBJ whole genome shotgun (WGS) entry which is preliminary data.</text>
</comment>
<gene>
    <name evidence="1" type="ORF">LTR82_010838</name>
</gene>
<name>A0AAN6FJ12_9PEZI</name>
<dbReference type="PANTHER" id="PTHR43462:SF2">
    <property type="entry name" value="THREONYL AND ALANYL TRNA SYNTHETASE SECOND ADDITIONAL DOMAIN-CONTAINING PROTEIN"/>
    <property type="match status" value="1"/>
</dbReference>
<accession>A0AAN6FJ12</accession>
<dbReference type="SUPFAM" id="SSF55186">
    <property type="entry name" value="ThrRS/AlaRS common domain"/>
    <property type="match status" value="1"/>
</dbReference>